<dbReference type="STRING" id="329885.A0A4U0VIL2"/>
<dbReference type="Gene3D" id="1.20.1280.50">
    <property type="match status" value="1"/>
</dbReference>
<proteinExistence type="predicted"/>
<protein>
    <recommendedName>
        <fullName evidence="1">F-box domain-containing protein</fullName>
    </recommendedName>
</protein>
<dbReference type="InterPro" id="IPR036047">
    <property type="entry name" value="F-box-like_dom_sf"/>
</dbReference>
<dbReference type="AlphaFoldDB" id="A0A4U0VIL2"/>
<feature type="domain" description="F-box" evidence="1">
    <location>
        <begin position="73"/>
        <end position="119"/>
    </location>
</feature>
<dbReference type="InterPro" id="IPR001810">
    <property type="entry name" value="F-box_dom"/>
</dbReference>
<dbReference type="Pfam" id="PF12937">
    <property type="entry name" value="F-box-like"/>
    <property type="match status" value="1"/>
</dbReference>
<gene>
    <name evidence="2" type="ORF">B0A54_01649</name>
</gene>
<sequence>MTLPIALEDDHRHHHDILDVDDRPAKRVRFDSDSLLTKDVGTKDGASLVRKHPLRVRPSGNALTSPVNLKSACGLFASVPDELLVLLLEALGARDLLRFGASCRALHAFTRNEELWRALFIE</sequence>
<dbReference type="SUPFAM" id="SSF81383">
    <property type="entry name" value="F-box domain"/>
    <property type="match status" value="1"/>
</dbReference>
<dbReference type="EMBL" id="NAJP01000004">
    <property type="protein sequence ID" value="TKA48156.1"/>
    <property type="molecule type" value="Genomic_DNA"/>
</dbReference>
<comment type="caution">
    <text evidence="2">The sequence shown here is derived from an EMBL/GenBank/DDBJ whole genome shotgun (WGS) entry which is preliminary data.</text>
</comment>
<name>A0A4U0VIL2_9PEZI</name>
<evidence type="ECO:0000259" key="1">
    <source>
        <dbReference type="PROSITE" id="PS50181"/>
    </source>
</evidence>
<evidence type="ECO:0000313" key="2">
    <source>
        <dbReference type="EMBL" id="TKA48156.1"/>
    </source>
</evidence>
<dbReference type="PROSITE" id="PS50181">
    <property type="entry name" value="FBOX"/>
    <property type="match status" value="1"/>
</dbReference>
<reference evidence="2 3" key="1">
    <citation type="submission" date="2017-03" db="EMBL/GenBank/DDBJ databases">
        <title>Genomes of endolithic fungi from Antarctica.</title>
        <authorList>
            <person name="Coleine C."/>
            <person name="Masonjones S."/>
            <person name="Stajich J.E."/>
        </authorList>
    </citation>
    <scope>NUCLEOTIDE SEQUENCE [LARGE SCALE GENOMIC DNA]</scope>
    <source>
        <strain evidence="2 3">CCFEE 5311</strain>
    </source>
</reference>
<dbReference type="OrthoDB" id="424465at2759"/>
<evidence type="ECO:0000313" key="3">
    <source>
        <dbReference type="Proteomes" id="UP000310066"/>
    </source>
</evidence>
<dbReference type="Proteomes" id="UP000310066">
    <property type="component" value="Unassembled WGS sequence"/>
</dbReference>
<accession>A0A4U0VIL2</accession>
<organism evidence="2 3">
    <name type="scientific">Friedmanniomyces endolithicus</name>
    <dbReference type="NCBI Taxonomy" id="329885"/>
    <lineage>
        <taxon>Eukaryota</taxon>
        <taxon>Fungi</taxon>
        <taxon>Dikarya</taxon>
        <taxon>Ascomycota</taxon>
        <taxon>Pezizomycotina</taxon>
        <taxon>Dothideomycetes</taxon>
        <taxon>Dothideomycetidae</taxon>
        <taxon>Mycosphaerellales</taxon>
        <taxon>Teratosphaeriaceae</taxon>
        <taxon>Friedmanniomyces</taxon>
    </lineage>
</organism>